<name>A0AC58JKB0_DANRE</name>
<sequence>MSEHIQLSVALCRIGFYTCLQKLCCKAPPPPRPEYDVVCIGLSGAGKTSLLSRLCNEISDGTVPTTGFSIKAVPFENAILNVKELGGAETIKKYWSRYYQGSQGVVFVLNSAASDEEMEASRSELHLALQHPQLCTLPFLVLANHQDSPAARSVSEGNYTRVQKKTGCNSKHAMLCGRKPNKSHTTFNANRRRLWLTAIKRAEWSEDLIKNAGLCSSHAISDTKVL</sequence>
<proteinExistence type="predicted"/>
<reference evidence="2" key="1">
    <citation type="submission" date="2025-08" db="UniProtKB">
        <authorList>
            <consortium name="RefSeq"/>
        </authorList>
    </citation>
    <scope>IDENTIFICATION</scope>
    <source>
        <strain evidence="2">Tuebingen</strain>
        <tissue evidence="2">Fibroblasts and whole tissue</tissue>
    </source>
</reference>
<organism evidence="1 2">
    <name type="scientific">Danio rerio</name>
    <name type="common">Zebrafish</name>
    <name type="synonym">Brachydanio rerio</name>
    <dbReference type="NCBI Taxonomy" id="7955"/>
    <lineage>
        <taxon>Eukaryota</taxon>
        <taxon>Metazoa</taxon>
        <taxon>Chordata</taxon>
        <taxon>Craniata</taxon>
        <taxon>Vertebrata</taxon>
        <taxon>Euteleostomi</taxon>
        <taxon>Actinopterygii</taxon>
        <taxon>Neopterygii</taxon>
        <taxon>Teleostei</taxon>
        <taxon>Ostariophysi</taxon>
        <taxon>Cypriniformes</taxon>
        <taxon>Danionidae</taxon>
        <taxon>Danioninae</taxon>
        <taxon>Danio</taxon>
    </lineage>
</organism>
<dbReference type="RefSeq" id="XP_073806918.1">
    <property type="nucleotide sequence ID" value="XM_073950817.1"/>
</dbReference>
<accession>A0AC58JKB0</accession>
<protein>
    <submittedName>
        <fullName evidence="2">ADP-ribosylation factor-like protein 15a isoform X1</fullName>
    </submittedName>
</protein>
<keyword evidence="1" id="KW-1185">Reference proteome</keyword>
<evidence type="ECO:0000313" key="1">
    <source>
        <dbReference type="Proteomes" id="UP000000437"/>
    </source>
</evidence>
<dbReference type="Proteomes" id="UP000000437">
    <property type="component" value="Chromosome 5"/>
</dbReference>
<evidence type="ECO:0000313" key="2">
    <source>
        <dbReference type="RefSeq" id="XP_073806918.1"/>
    </source>
</evidence>
<gene>
    <name evidence="2" type="primary">arl15a</name>
    <name evidence="2" type="synonym">arl15</name>
</gene>